<accession>A0ABP3B7Y7</accession>
<proteinExistence type="predicted"/>
<dbReference type="Proteomes" id="UP000019275">
    <property type="component" value="Unassembled WGS sequence"/>
</dbReference>
<reference evidence="2 3" key="1">
    <citation type="journal article" date="2014" name="Genome Announc.">
        <title>Draft Genome Sequence of the Carrageenan-Degrading Bacterium Cellulophaga sp. Strain KL-A, Isolated from Decaying Marine Algae.</title>
        <authorList>
            <person name="Shan D."/>
            <person name="Ying J."/>
            <person name="Li X."/>
            <person name="Gao Z."/>
            <person name="Wei G."/>
            <person name="Shao Z."/>
        </authorList>
    </citation>
    <scope>NUCLEOTIDE SEQUENCE [LARGE SCALE GENOMIC DNA]</scope>
    <source>
        <strain evidence="2 3">KL-A</strain>
    </source>
</reference>
<feature type="signal peptide" evidence="1">
    <location>
        <begin position="1"/>
        <end position="18"/>
    </location>
</feature>
<evidence type="ECO:0000313" key="3">
    <source>
        <dbReference type="Proteomes" id="UP000019275"/>
    </source>
</evidence>
<feature type="chain" id="PRO_5045239849" evidence="1">
    <location>
        <begin position="19"/>
        <end position="504"/>
    </location>
</feature>
<sequence length="504" mass="59320">MNKLLLLFLLFFHFAIVAQNQESVYKEIEKSISEGNILFHHIDTSFTSNELVNTTITQEKDINNSENDIYFVNNKYYITITSSGKKTLGTYKFKVLHKIPVIILFGRSGAQDTNYKALVVKQNNNKYKVDWNHNKNYTYTQIRKARKDSLILIDNEIVSDINYHNPNISFDLLNAKIGVTLNGKKIIDNVCDSLKINGGIAAVFNSGQTSLYNLKGKLLCKNIKSFYPYSTIYHQIIDTKNEMYFIDTLGSKYDKPTKQRTIWGNDSDSNTNTTYYAYKNKILKVKHKSFSLSKYTELSRKKLDIFDNSSQSIMTMSMLEDDFKNINQDKKYLKLKEIENLVRKKRIEDLFLLKKVFKADKYREKLSYYLLSDITTTTIQLPKEFKKIRFVNNKTTEISAEDYWYYNGFYKPLKPSYIIVKKKKLFGVWDIKEENTILFNYKNITPKKGTHLLLEKNNLVTYYPYIGLTSKYEYLSNYIEYYARFKYPNGKKGWVSRKGIEYYD</sequence>
<evidence type="ECO:0000313" key="2">
    <source>
        <dbReference type="EMBL" id="EWH12972.1"/>
    </source>
</evidence>
<comment type="caution">
    <text evidence="2">The sequence shown here is derived from an EMBL/GenBank/DDBJ whole genome shotgun (WGS) entry which is preliminary data.</text>
</comment>
<name>A0ABP3B7Y7_9FLAO</name>
<gene>
    <name evidence="2" type="ORF">KLA_11575</name>
</gene>
<keyword evidence="1" id="KW-0732">Signal</keyword>
<organism evidence="2 3">
    <name type="scientific">Cellulophaga geojensis KL-A</name>
    <dbReference type="NCBI Taxonomy" id="1328323"/>
    <lineage>
        <taxon>Bacteria</taxon>
        <taxon>Pseudomonadati</taxon>
        <taxon>Bacteroidota</taxon>
        <taxon>Flavobacteriia</taxon>
        <taxon>Flavobacteriales</taxon>
        <taxon>Flavobacteriaceae</taxon>
        <taxon>Cellulophaga</taxon>
    </lineage>
</organism>
<dbReference type="RefSeq" id="WP_034646013.1">
    <property type="nucleotide sequence ID" value="NZ_ARZX01000015.1"/>
</dbReference>
<protein>
    <submittedName>
        <fullName evidence="2">Uncharacterized protein</fullName>
    </submittedName>
</protein>
<dbReference type="EMBL" id="ARZX01000015">
    <property type="protein sequence ID" value="EWH12972.1"/>
    <property type="molecule type" value="Genomic_DNA"/>
</dbReference>
<keyword evidence="3" id="KW-1185">Reference proteome</keyword>
<evidence type="ECO:0000256" key="1">
    <source>
        <dbReference type="SAM" id="SignalP"/>
    </source>
</evidence>